<dbReference type="GO" id="GO:0046872">
    <property type="term" value="F:metal ion binding"/>
    <property type="evidence" value="ECO:0007669"/>
    <property type="project" value="UniProtKB-KW"/>
</dbReference>
<dbReference type="OrthoDB" id="9775849at2"/>
<evidence type="ECO:0000256" key="10">
    <source>
        <dbReference type="ARBA" id="ARBA00022958"/>
    </source>
</evidence>
<feature type="binding site" evidence="12">
    <location>
        <begin position="224"/>
        <end position="229"/>
    </location>
    <ligand>
        <name>ATP</name>
        <dbReference type="ChEBI" id="CHEBI:30616"/>
    </ligand>
</feature>
<keyword evidence="9 12" id="KW-0460">Magnesium</keyword>
<dbReference type="STRING" id="472175.EL18_00251"/>
<comment type="caution">
    <text evidence="12">Lacks conserved residue(s) required for the propagation of feature annotation.</text>
</comment>
<comment type="similarity">
    <text evidence="12">Belongs to the carbohydrate kinase PfkB family. Ribokinase subfamily.</text>
</comment>
<keyword evidence="4 12" id="KW-0808">Transferase</keyword>
<feature type="domain" description="Carbohydrate kinase PfkB" evidence="13">
    <location>
        <begin position="5"/>
        <end position="300"/>
    </location>
</feature>
<dbReference type="InterPro" id="IPR002139">
    <property type="entry name" value="Ribo/fructo_kinase"/>
</dbReference>
<feature type="binding site" evidence="12">
    <location>
        <begin position="257"/>
        <end position="258"/>
    </location>
    <ligand>
        <name>ATP</name>
        <dbReference type="ChEBI" id="CHEBI:30616"/>
    </ligand>
</feature>
<dbReference type="GO" id="GO:0005524">
    <property type="term" value="F:ATP binding"/>
    <property type="evidence" value="ECO:0007669"/>
    <property type="project" value="UniProtKB-UniRule"/>
</dbReference>
<dbReference type="PRINTS" id="PR00990">
    <property type="entry name" value="RIBOKINASE"/>
</dbReference>
<dbReference type="PATRIC" id="fig|472175.3.peg.258"/>
<comment type="subcellular location">
    <subcellularLocation>
        <location evidence="12">Cytoplasm</location>
    </subcellularLocation>
</comment>
<keyword evidence="6 12" id="KW-0547">Nucleotide-binding</keyword>
<dbReference type="eggNOG" id="COG0524">
    <property type="taxonomic scope" value="Bacteria"/>
</dbReference>
<keyword evidence="7 12" id="KW-0418">Kinase</keyword>
<comment type="cofactor">
    <cofactor evidence="12">
        <name>Mg(2+)</name>
        <dbReference type="ChEBI" id="CHEBI:18420"/>
    </cofactor>
    <text evidence="12">Requires a divalent cation, most likely magnesium in vivo, as an electrophilic catalyst to aid phosphoryl group transfer. It is the chelate of the metal and the nucleotide that is the actual substrate.</text>
</comment>
<keyword evidence="11 12" id="KW-0119">Carbohydrate metabolism</keyword>
<comment type="caution">
    <text evidence="14">The sequence shown here is derived from an EMBL/GenBank/DDBJ whole genome shotgun (WGS) entry which is preliminary data.</text>
</comment>
<feature type="active site" description="Proton acceptor" evidence="12">
    <location>
        <position position="258"/>
    </location>
</feature>
<dbReference type="InterPro" id="IPR002173">
    <property type="entry name" value="Carboh/pur_kinase_PfkB_CS"/>
</dbReference>
<evidence type="ECO:0000313" key="14">
    <source>
        <dbReference type="EMBL" id="KFB09236.1"/>
    </source>
</evidence>
<keyword evidence="8 12" id="KW-0067">ATP-binding</keyword>
<comment type="function">
    <text evidence="12">Catalyzes the phosphorylation of ribose at O-5 in a reaction requiring ATP and magnesium. The resulting D-ribose-5-phosphate can then be used either for sythesis of nucleotides, histidine, and tryptophan, or as a component of the pentose phosphate pathway.</text>
</comment>
<comment type="activity regulation">
    <text evidence="12">Activated by a monovalent cation that binds near, but not in, the active site. The most likely occupant of the site in vivo is potassium. Ion binding induces a conformational change that may alter substrate affinity.</text>
</comment>
<dbReference type="Proteomes" id="UP000053675">
    <property type="component" value="Unassembled WGS sequence"/>
</dbReference>
<keyword evidence="5 12" id="KW-0479">Metal-binding</keyword>
<comment type="subunit">
    <text evidence="12">Homodimer.</text>
</comment>
<dbReference type="CDD" id="cd01174">
    <property type="entry name" value="ribokinase"/>
    <property type="match status" value="1"/>
</dbReference>
<feature type="binding site" evidence="12">
    <location>
        <begin position="41"/>
        <end position="45"/>
    </location>
    <ligand>
        <name>substrate</name>
    </ligand>
</feature>
<evidence type="ECO:0000256" key="4">
    <source>
        <dbReference type="ARBA" id="ARBA00022679"/>
    </source>
</evidence>
<evidence type="ECO:0000256" key="5">
    <source>
        <dbReference type="ARBA" id="ARBA00022723"/>
    </source>
</evidence>
<dbReference type="InterPro" id="IPR029056">
    <property type="entry name" value="Ribokinase-like"/>
</dbReference>
<dbReference type="SUPFAM" id="SSF53613">
    <property type="entry name" value="Ribokinase-like"/>
    <property type="match status" value="1"/>
</dbReference>
<name>A0A084U8F0_9HYPH</name>
<feature type="binding site" evidence="12">
    <location>
        <position position="288"/>
    </location>
    <ligand>
        <name>K(+)</name>
        <dbReference type="ChEBI" id="CHEBI:29103"/>
    </ligand>
</feature>
<dbReference type="PROSITE" id="PS00584">
    <property type="entry name" value="PFKB_KINASES_2"/>
    <property type="match status" value="1"/>
</dbReference>
<dbReference type="AlphaFoldDB" id="A0A084U8F0"/>
<dbReference type="UniPathway" id="UPA00916">
    <property type="reaction ID" value="UER00889"/>
</dbReference>
<evidence type="ECO:0000256" key="8">
    <source>
        <dbReference type="ARBA" id="ARBA00022840"/>
    </source>
</evidence>
<evidence type="ECO:0000256" key="7">
    <source>
        <dbReference type="ARBA" id="ARBA00022777"/>
    </source>
</evidence>
<evidence type="ECO:0000256" key="2">
    <source>
        <dbReference type="ARBA" id="ARBA00012035"/>
    </source>
</evidence>
<dbReference type="GO" id="GO:0004747">
    <property type="term" value="F:ribokinase activity"/>
    <property type="evidence" value="ECO:0007669"/>
    <property type="project" value="UniProtKB-UniRule"/>
</dbReference>
<protein>
    <recommendedName>
        <fullName evidence="3 12">Ribokinase</fullName>
        <shortName evidence="12">RK</shortName>
        <ecNumber evidence="2 12">2.7.1.15</ecNumber>
    </recommendedName>
</protein>
<comment type="catalytic activity">
    <reaction evidence="12">
        <text>D-ribose + ATP = D-ribose 5-phosphate + ADP + H(+)</text>
        <dbReference type="Rhea" id="RHEA:13697"/>
        <dbReference type="ChEBI" id="CHEBI:15378"/>
        <dbReference type="ChEBI" id="CHEBI:30616"/>
        <dbReference type="ChEBI" id="CHEBI:47013"/>
        <dbReference type="ChEBI" id="CHEBI:78346"/>
        <dbReference type="ChEBI" id="CHEBI:456216"/>
        <dbReference type="EC" id="2.7.1.15"/>
    </reaction>
</comment>
<feature type="binding site" evidence="12">
    <location>
        <position position="254"/>
    </location>
    <ligand>
        <name>K(+)</name>
        <dbReference type="ChEBI" id="CHEBI:29103"/>
    </ligand>
</feature>
<keyword evidence="15" id="KW-1185">Reference proteome</keyword>
<sequence length="309" mass="30639">MSQPEILVFGSINVDLVCRVGSIPKPGETVLSPRYEQSFGGKGANQAVAAARALGQSGRVRMSGAVGDDALGGAVRDNLANEGIDVTSVVTSSEPTGCAFINVDEAGENAITVASGANAALESASIGDASLVVMQMEVPVKRNLECVAAAKAANVPVILNFAPATVAVSAEEMRGLLDGTRYLVVNELEAETVAGLLGCGKAGAPVEGLAEAIAAAAGVDVIATLGGKGAMLLRAGEGASHSVGAPKTNVVDTTGAGDTLVGAFAAFLTMGKSPEEALRLAVTAASLACEGYGAQTAMPTQEKVLAAAG</sequence>
<feature type="binding site" evidence="12">
    <location>
        <position position="186"/>
    </location>
    <ligand>
        <name>ATP</name>
        <dbReference type="ChEBI" id="CHEBI:30616"/>
    </ligand>
</feature>
<proteinExistence type="inferred from homology"/>
<dbReference type="InterPro" id="IPR011611">
    <property type="entry name" value="PfkB_dom"/>
</dbReference>
<comment type="similarity">
    <text evidence="1">Belongs to the carbohydrate kinase pfkB family.</text>
</comment>
<evidence type="ECO:0000256" key="12">
    <source>
        <dbReference type="HAMAP-Rule" id="MF_01987"/>
    </source>
</evidence>
<feature type="binding site" evidence="12">
    <location>
        <position position="137"/>
    </location>
    <ligand>
        <name>substrate</name>
    </ligand>
</feature>
<dbReference type="Pfam" id="PF00294">
    <property type="entry name" value="PfkB"/>
    <property type="match status" value="1"/>
</dbReference>
<dbReference type="Gene3D" id="3.40.1190.20">
    <property type="match status" value="1"/>
</dbReference>
<dbReference type="HAMAP" id="MF_01987">
    <property type="entry name" value="Ribokinase"/>
    <property type="match status" value="1"/>
</dbReference>
<reference evidence="14 15" key="1">
    <citation type="submission" date="2014-05" db="EMBL/GenBank/DDBJ databases">
        <title>Draft Genome Sequence of Nitratireductor basaltis Strain UMTGB225, A Marine Bacterium Isolated from Green Barrel Tunicate.</title>
        <authorList>
            <person name="Gan H.Y."/>
        </authorList>
    </citation>
    <scope>NUCLEOTIDE SEQUENCE [LARGE SCALE GENOMIC DNA]</scope>
    <source>
        <strain evidence="14 15">UMTGB225</strain>
    </source>
</reference>
<feature type="binding site" evidence="12">
    <location>
        <position position="293"/>
    </location>
    <ligand>
        <name>K(+)</name>
        <dbReference type="ChEBI" id="CHEBI:29103"/>
    </ligand>
</feature>
<evidence type="ECO:0000259" key="13">
    <source>
        <dbReference type="Pfam" id="PF00294"/>
    </source>
</evidence>
<evidence type="ECO:0000313" key="15">
    <source>
        <dbReference type="Proteomes" id="UP000053675"/>
    </source>
</evidence>
<dbReference type="PANTHER" id="PTHR10584">
    <property type="entry name" value="SUGAR KINASE"/>
    <property type="match status" value="1"/>
</dbReference>
<feature type="binding site" evidence="12">
    <location>
        <begin position="13"/>
        <end position="15"/>
    </location>
    <ligand>
        <name>substrate</name>
    </ligand>
</feature>
<gene>
    <name evidence="12" type="primary">rbsK</name>
    <name evidence="14" type="ORF">EL18_00251</name>
</gene>
<dbReference type="EC" id="2.7.1.15" evidence="2 12"/>
<dbReference type="PANTHER" id="PTHR10584:SF166">
    <property type="entry name" value="RIBOKINASE"/>
    <property type="match status" value="1"/>
</dbReference>
<feature type="binding site" evidence="12">
    <location>
        <position position="291"/>
    </location>
    <ligand>
        <name>K(+)</name>
        <dbReference type="ChEBI" id="CHEBI:29103"/>
    </ligand>
</feature>
<evidence type="ECO:0000256" key="11">
    <source>
        <dbReference type="ARBA" id="ARBA00023277"/>
    </source>
</evidence>
<keyword evidence="10 12" id="KW-0630">Potassium</keyword>
<accession>A0A084U8F0</accession>
<evidence type="ECO:0000256" key="3">
    <source>
        <dbReference type="ARBA" id="ARBA00016943"/>
    </source>
</evidence>
<evidence type="ECO:0000256" key="9">
    <source>
        <dbReference type="ARBA" id="ARBA00022842"/>
    </source>
</evidence>
<evidence type="ECO:0000256" key="6">
    <source>
        <dbReference type="ARBA" id="ARBA00022741"/>
    </source>
</evidence>
<feature type="binding site" evidence="12">
    <location>
        <position position="258"/>
    </location>
    <ligand>
        <name>substrate</name>
    </ligand>
</feature>
<organism evidence="14 15">
    <name type="scientific">Nitratireductor basaltis</name>
    <dbReference type="NCBI Taxonomy" id="472175"/>
    <lineage>
        <taxon>Bacteria</taxon>
        <taxon>Pseudomonadati</taxon>
        <taxon>Pseudomonadota</taxon>
        <taxon>Alphaproteobacteria</taxon>
        <taxon>Hyphomicrobiales</taxon>
        <taxon>Phyllobacteriaceae</taxon>
        <taxon>Nitratireductor</taxon>
    </lineage>
</organism>
<dbReference type="EMBL" id="JMQM01000001">
    <property type="protein sequence ID" value="KFB09236.1"/>
    <property type="molecule type" value="Genomic_DNA"/>
</dbReference>
<dbReference type="GO" id="GO:0019303">
    <property type="term" value="P:D-ribose catabolic process"/>
    <property type="evidence" value="ECO:0007669"/>
    <property type="project" value="UniProtKB-UniRule"/>
</dbReference>
<dbReference type="GO" id="GO:0005829">
    <property type="term" value="C:cytosol"/>
    <property type="evidence" value="ECO:0007669"/>
    <property type="project" value="TreeGrafter"/>
</dbReference>
<evidence type="ECO:0000256" key="1">
    <source>
        <dbReference type="ARBA" id="ARBA00005380"/>
    </source>
</evidence>
<feature type="binding site" evidence="12">
    <location>
        <position position="252"/>
    </location>
    <ligand>
        <name>K(+)</name>
        <dbReference type="ChEBI" id="CHEBI:29103"/>
    </ligand>
</feature>
<dbReference type="InterPro" id="IPR011877">
    <property type="entry name" value="Ribokinase"/>
</dbReference>
<comment type="pathway">
    <text evidence="12">Carbohydrate metabolism; D-ribose degradation; D-ribose 5-phosphate from beta-D-ribopyranose: step 2/2.</text>
</comment>
<dbReference type="RefSeq" id="WP_036478962.1">
    <property type="nucleotide sequence ID" value="NZ_JMQM01000001.1"/>
</dbReference>
<keyword evidence="12" id="KW-0963">Cytoplasm</keyword>